<sequence>MEKKTALIIGHPGHELRAYTYIKKYKPDVFILTDGSGSSNASRIHQSIKLLDSIGAKFQDSIKVFTDKELYNIVLEQDLSEISIYMDSLKNIIIKNNYDVIVGDALEGFNPTHDICRYLINGILSAISSDDSSKAILNYDFVLDSAPNNISIDDNAGGLSLRLSDEEFYMKMEAAMNYPELKYEVETAVNKYGKEVFLWESFGKVSDLNQISNWNTSKPYYEQFGEKRVKEGAYSTVITFEKHIKPIAELCLGNNINFL</sequence>
<accession>A0A227NZI5</accession>
<keyword evidence="2" id="KW-1185">Reference proteome</keyword>
<protein>
    <recommendedName>
        <fullName evidence="3">LmbE family protein</fullName>
    </recommendedName>
</protein>
<reference evidence="1 2" key="1">
    <citation type="submission" date="2016-11" db="EMBL/GenBank/DDBJ databases">
        <title>Whole genomes of Flavobacteriaceae.</title>
        <authorList>
            <person name="Stine C."/>
            <person name="Li C."/>
            <person name="Tadesse D."/>
        </authorList>
    </citation>
    <scope>NUCLEOTIDE SEQUENCE [LARGE SCALE GENOMIC DNA]</scope>
    <source>
        <strain evidence="1 2">DSM 24704</strain>
    </source>
</reference>
<dbReference type="Proteomes" id="UP000214684">
    <property type="component" value="Unassembled WGS sequence"/>
</dbReference>
<evidence type="ECO:0000313" key="2">
    <source>
        <dbReference type="Proteomes" id="UP000214684"/>
    </source>
</evidence>
<evidence type="ECO:0008006" key="3">
    <source>
        <dbReference type="Google" id="ProtNLM"/>
    </source>
</evidence>
<comment type="caution">
    <text evidence="1">The sequence shown here is derived from an EMBL/GenBank/DDBJ whole genome shotgun (WGS) entry which is preliminary data.</text>
</comment>
<dbReference type="OrthoDB" id="655095at2"/>
<dbReference type="EMBL" id="MUGS01000040">
    <property type="protein sequence ID" value="OXG03077.1"/>
    <property type="molecule type" value="Genomic_DNA"/>
</dbReference>
<organism evidence="1 2">
    <name type="scientific">Flavobacterium araucananum</name>
    <dbReference type="NCBI Taxonomy" id="946678"/>
    <lineage>
        <taxon>Bacteria</taxon>
        <taxon>Pseudomonadati</taxon>
        <taxon>Bacteroidota</taxon>
        <taxon>Flavobacteriia</taxon>
        <taxon>Flavobacteriales</taxon>
        <taxon>Flavobacteriaceae</taxon>
        <taxon>Flavobacterium</taxon>
    </lineage>
</organism>
<gene>
    <name evidence="1" type="ORF">B0A64_17940</name>
</gene>
<dbReference type="RefSeq" id="WP_089480878.1">
    <property type="nucleotide sequence ID" value="NZ_MUGS01000040.1"/>
</dbReference>
<name>A0A227NZI5_9FLAO</name>
<proteinExistence type="predicted"/>
<dbReference type="AlphaFoldDB" id="A0A227NZI5"/>
<evidence type="ECO:0000313" key="1">
    <source>
        <dbReference type="EMBL" id="OXG03077.1"/>
    </source>
</evidence>